<reference evidence="1 2" key="1">
    <citation type="submission" date="2010-04" db="EMBL/GenBank/DDBJ databases">
        <title>Complete sequence of chromosome 1 of Burkholderia sp. CCGE1002.</title>
        <authorList>
            <consortium name="US DOE Joint Genome Institute"/>
            <person name="Lucas S."/>
            <person name="Copeland A."/>
            <person name="Lapidus A."/>
            <person name="Cheng J.-F."/>
            <person name="Bruce D."/>
            <person name="Goodwin L."/>
            <person name="Pitluck S."/>
            <person name="Chertkov O."/>
            <person name="Detter J.C."/>
            <person name="Han C."/>
            <person name="Tapia R."/>
            <person name="Land M."/>
            <person name="Hauser L."/>
            <person name="Kyrpides N."/>
            <person name="Ovchinnikova G."/>
            <person name="Martinez-Romero E."/>
            <person name="Hernandez M.A.R."/>
            <person name="Tiedje J.M."/>
            <person name="Woyke T."/>
        </authorList>
    </citation>
    <scope>NUCLEOTIDE SEQUENCE [LARGE SCALE GENOMIC DNA]</scope>
    <source>
        <strain evidence="1 2">CCGE1002</strain>
    </source>
</reference>
<sequence length="64" mass="7137">MYSIIRYRGFEIHLELTRAADEAFDVTFQIKRGTEALGAQGGRIMTARCYGCRAGVPSADEPRL</sequence>
<evidence type="ECO:0000313" key="2">
    <source>
        <dbReference type="Proteomes" id="UP000002190"/>
    </source>
</evidence>
<accession>D5WBM9</accession>
<dbReference type="KEGG" id="bge:BC1002_2352"/>
<protein>
    <submittedName>
        <fullName evidence="1">Uncharacterized protein</fullName>
    </submittedName>
</protein>
<dbReference type="HOGENOM" id="CLU_2859169_0_0_4"/>
<dbReference type="AlphaFoldDB" id="D5WBM9"/>
<organism evidence="1 2">
    <name type="scientific">Paraburkholderia atlantica</name>
    <dbReference type="NCBI Taxonomy" id="2654982"/>
    <lineage>
        <taxon>Bacteria</taxon>
        <taxon>Pseudomonadati</taxon>
        <taxon>Pseudomonadota</taxon>
        <taxon>Betaproteobacteria</taxon>
        <taxon>Burkholderiales</taxon>
        <taxon>Burkholderiaceae</taxon>
        <taxon>Paraburkholderia</taxon>
    </lineage>
</organism>
<reference evidence="1 2" key="2">
    <citation type="journal article" date="2012" name="J. Bacteriol.">
        <title>Genome Sequences of Burkholderia sp. Strains CCGE1002 and H160, Isolated from Legume Nodules in Mexico and Brazil.</title>
        <authorList>
            <person name="Ormeno-Orrillo E."/>
            <person name="Rogel M.A."/>
            <person name="Chueire L.M."/>
            <person name="Tiedje J.M."/>
            <person name="Martinez-Romero E."/>
            <person name="Hungria M."/>
        </authorList>
    </citation>
    <scope>NUCLEOTIDE SEQUENCE [LARGE SCALE GENOMIC DNA]</scope>
    <source>
        <strain evidence="1 2">CCGE1002</strain>
    </source>
</reference>
<name>D5WBM9_PARAM</name>
<dbReference type="RefSeq" id="WP_013090253.1">
    <property type="nucleotide sequence ID" value="NC_014117.1"/>
</dbReference>
<evidence type="ECO:0000313" key="1">
    <source>
        <dbReference type="EMBL" id="ADG16407.1"/>
    </source>
</evidence>
<gene>
    <name evidence="1" type="ordered locus">BC1002_2352</name>
</gene>
<dbReference type="Proteomes" id="UP000002190">
    <property type="component" value="Chromosome 1"/>
</dbReference>
<dbReference type="GeneID" id="301098390"/>
<proteinExistence type="predicted"/>
<dbReference type="EMBL" id="CP002013">
    <property type="protein sequence ID" value="ADG16407.1"/>
    <property type="molecule type" value="Genomic_DNA"/>
</dbReference>